<keyword evidence="3" id="KW-0597">Phosphoprotein</keyword>
<dbReference type="FunFam" id="2.30.38.10:FF:000001">
    <property type="entry name" value="Non-ribosomal peptide synthetase PvdI"/>
    <property type="match status" value="4"/>
</dbReference>
<dbReference type="PROSITE" id="PS50075">
    <property type="entry name" value="CARRIER"/>
    <property type="match status" value="4"/>
</dbReference>
<dbReference type="GO" id="GO:0005829">
    <property type="term" value="C:cytosol"/>
    <property type="evidence" value="ECO:0007669"/>
    <property type="project" value="TreeGrafter"/>
</dbReference>
<comment type="caution">
    <text evidence="8">The sequence shown here is derived from an EMBL/GenBank/DDBJ whole genome shotgun (WGS) entry which is preliminary data.</text>
</comment>
<evidence type="ECO:0000256" key="5">
    <source>
        <dbReference type="ARBA" id="ARBA00023194"/>
    </source>
</evidence>
<dbReference type="InterPro" id="IPR009081">
    <property type="entry name" value="PP-bd_ACP"/>
</dbReference>
<keyword evidence="4" id="KW-0677">Repeat</keyword>
<proteinExistence type="predicted"/>
<dbReference type="Gene3D" id="2.30.38.10">
    <property type="entry name" value="Luciferase, Domain 3"/>
    <property type="match status" value="4"/>
</dbReference>
<dbReference type="InterPro" id="IPR045851">
    <property type="entry name" value="AMP-bd_C_sf"/>
</dbReference>
<dbReference type="InterPro" id="IPR025110">
    <property type="entry name" value="AMP-bd_C"/>
</dbReference>
<evidence type="ECO:0000256" key="1">
    <source>
        <dbReference type="ARBA" id="ARBA00001957"/>
    </source>
</evidence>
<dbReference type="GO" id="GO:0008610">
    <property type="term" value="P:lipid biosynthetic process"/>
    <property type="evidence" value="ECO:0007669"/>
    <property type="project" value="UniProtKB-ARBA"/>
</dbReference>
<protein>
    <submittedName>
        <fullName evidence="8">Amino acid adenylation domain-containing protein/non-ribosomal peptide synthase protein (TIGR01720 family)</fullName>
    </submittedName>
</protein>
<dbReference type="Pfam" id="PF00501">
    <property type="entry name" value="AMP-binding"/>
    <property type="match status" value="4"/>
</dbReference>
<dbReference type="InterPro" id="IPR010071">
    <property type="entry name" value="AA_adenyl_dom"/>
</dbReference>
<dbReference type="CDD" id="cd12116">
    <property type="entry name" value="A_NRPS_Ta1_like"/>
    <property type="match status" value="1"/>
</dbReference>
<dbReference type="InterPro" id="IPR036736">
    <property type="entry name" value="ACP-like_sf"/>
</dbReference>
<dbReference type="CDD" id="cd17646">
    <property type="entry name" value="A_NRPS_AB3403-like"/>
    <property type="match status" value="2"/>
</dbReference>
<dbReference type="InterPro" id="IPR020845">
    <property type="entry name" value="AMP-binding_CS"/>
</dbReference>
<dbReference type="FunFam" id="3.40.50.980:FF:000001">
    <property type="entry name" value="Non-ribosomal peptide synthetase"/>
    <property type="match status" value="2"/>
</dbReference>
<dbReference type="InterPro" id="IPR006162">
    <property type="entry name" value="Ppantetheine_attach_site"/>
</dbReference>
<dbReference type="FunFam" id="3.40.50.980:FF:000002">
    <property type="entry name" value="Enterobactin synthetase component F"/>
    <property type="match status" value="2"/>
</dbReference>
<dbReference type="SUPFAM" id="SSF47336">
    <property type="entry name" value="ACP-like"/>
    <property type="match status" value="4"/>
</dbReference>
<dbReference type="Pfam" id="PF00550">
    <property type="entry name" value="PP-binding"/>
    <property type="match status" value="4"/>
</dbReference>
<dbReference type="NCBIfam" id="NF003417">
    <property type="entry name" value="PRK04813.1"/>
    <property type="match status" value="4"/>
</dbReference>
<dbReference type="Pfam" id="PF13193">
    <property type="entry name" value="AMP-binding_C"/>
    <property type="match status" value="4"/>
</dbReference>
<dbReference type="GO" id="GO:0031177">
    <property type="term" value="F:phosphopantetheine binding"/>
    <property type="evidence" value="ECO:0007669"/>
    <property type="project" value="InterPro"/>
</dbReference>
<evidence type="ECO:0000259" key="7">
    <source>
        <dbReference type="PROSITE" id="PS50075"/>
    </source>
</evidence>
<comment type="cofactor">
    <cofactor evidence="1">
        <name>pantetheine 4'-phosphate</name>
        <dbReference type="ChEBI" id="CHEBI:47942"/>
    </cofactor>
</comment>
<dbReference type="SUPFAM" id="SSF56801">
    <property type="entry name" value="Acetyl-CoA synthetase-like"/>
    <property type="match status" value="4"/>
</dbReference>
<dbReference type="InterPro" id="IPR001242">
    <property type="entry name" value="Condensation_dom"/>
</dbReference>
<keyword evidence="9" id="KW-1185">Reference proteome</keyword>
<dbReference type="CDD" id="cd19540">
    <property type="entry name" value="LCL_NRPS-like"/>
    <property type="match status" value="3"/>
</dbReference>
<dbReference type="Gene3D" id="3.30.300.30">
    <property type="match status" value="4"/>
</dbReference>
<accession>A0A841EDG0</accession>
<dbReference type="GO" id="GO:0047527">
    <property type="term" value="F:2,3-dihydroxybenzoate-serine ligase activity"/>
    <property type="evidence" value="ECO:0007669"/>
    <property type="project" value="TreeGrafter"/>
</dbReference>
<dbReference type="PANTHER" id="PTHR45527:SF1">
    <property type="entry name" value="FATTY ACID SYNTHASE"/>
    <property type="match status" value="1"/>
</dbReference>
<dbReference type="InterPro" id="IPR010060">
    <property type="entry name" value="NRPS_synth"/>
</dbReference>
<feature type="domain" description="Carrier" evidence="7">
    <location>
        <begin position="3110"/>
        <end position="3185"/>
    </location>
</feature>
<dbReference type="FunFam" id="3.30.300.30:FF:000010">
    <property type="entry name" value="Enterobactin synthetase component F"/>
    <property type="match status" value="4"/>
</dbReference>
<evidence type="ECO:0000256" key="3">
    <source>
        <dbReference type="ARBA" id="ARBA00022553"/>
    </source>
</evidence>
<dbReference type="EMBL" id="JACHLY010000002">
    <property type="protein sequence ID" value="MBB6001182.1"/>
    <property type="molecule type" value="Genomic_DNA"/>
</dbReference>
<dbReference type="Gene3D" id="1.10.1200.10">
    <property type="entry name" value="ACP-like"/>
    <property type="match status" value="4"/>
</dbReference>
<keyword evidence="5" id="KW-0045">Antibiotic biosynthesis</keyword>
<sequence length="4766" mass="499700">MSRTRPTRTPVSLALTGAQRGVYYAHHVAPGGADPAAGRFNVGQYIDMPHGPDPALLRSALEHVVAETDTLRILVEEPDRHRGEDGAPRQALYPDLPGDRPLLEEADLRGEADPRAAALELMHADMAAPVELSAGPLHRFVLYRIGDDHRLWYQRFHHIVADAYAITTFTRRVAEVCTALAGGSTPERRFGDLAAVVSEEEDYAASDRRAADRAYWSDLLADRPEPVLLGGALPAPAPAVVTAHGALDAATAGRLAELGERSGASWAETVVAAFGCYVHRRTGARDVVLGIPAMGRLGSAALRTPAMVVNVLPLRLRLRPADTVADLLAGTTGRLRELRAHQRYRAEDVRRDLNLVGRGTALHGPVVNIKAFDYDLDFAGARGTARTLSEGPVDDVSLSVYRDGTDGGLRFELNGNAARYTRADLDTLLAEFGRLLQGTADAGTAPGEARRRPLGTLDIADAGTAAASGPAGDAPGDPVADRIAATARRVPGAVAVEAGGVSVAFAELSERVDVLAERLRGAGAGPECVVAVALPRSVELVVALLAVGRAGAAYLPVDPGFPAERIAFMLADSGARVLVTDAVTGAHLPEGPRRLLVDDPATWPEPAPAGAGAAVPAPDSAAYVLYTSGSTGRPKGVVVSYGALGNFLADMGGRFPLVPGERLLAVTTVGFDISALELYLPLLAGATAVLADRDTVRDPAALARLVSSSGASVMQATPSLWRALVEEDPGAVAGLRVLAGGEALPESLAQTLAARAREVVNLYGPTETTIWSTAAPIGPGRDRPAAAAAPIGAPIAATRLYVLDAALRPVPSGTAGELYIAGAGLARGYRGRPGLSAERFVADPFGPAGSRMYRTGDLVRREADGTPAYIGRSDFQVKVRGFRIELGEIETALAEGDGVSHAVAAARDDTGAGPRLVGYVRPGPGAAPDPESLRSALALRLPDYMVPSAVVVLEEFPLTANGKIDRAALPAPGPAASGDPDTPAGPFEARLRSVLAAVLDTGAVGGGDDFFALGGHSLTATRAANRIRAELGVDARVRDLFDAPTPAALAVLLAARPAARPPLTRRPDPDAPVPLSYAQQRLWFLDRLHGPGAVYNVPLAFRLRGTVDTDALAAALRDVVLRHAILRTVYAPADTPGEGAAHQRVLDPDEIGDLVEVSDTAPADLDGHLHEVLHRPFDLARDTAVRAALLRTAPDDAVLAFAFPHIATDEWSEAPFIRDLDAAYAARRAGSAPRWEPPAADYGDFAVWQRDWLGAADDPAGPMARQLAFWRGTLAGAPAELDLPADRPRPAAADGAGASVAFTLGPAEHRALLELAERQGATPFMVLHAAVAVLLHRTGAGDDITVGTPAANRDDTALHDTVGMFLNMLTLRTDLSGGPAAGELLARVRAADVAAFANADAPFDRVVQECDAPASLARHPLFQVMLTYRRDPDRPTLLGTESAAHSVDMRAAKLDLEFAFAERPGTDGLAGTLRYATARFDRVTAERLVERLRLVLEAMTGDPARSVSAIDVRTPDERRMLARANATELPVRRPLLPEGIARAAAEHPDRIAVEAGGVSVAFAELSERVDVLAERLRGAGAGPECVVAVALPRSVELVVALLAVGRAGAAYLPVDPGFPAERIAFMLADSGARVLVTDAVTGAHLPEGPRRLLVDDPATWPEPAPAGAGAAVPAPDSAAYVLYTSGSTGRPKGVVVSYGALGNFLADMGGRFPLVPGERLLAVTTVGFDISALELYLPLLAGATAVLADRDTVRDPAALARLVSSSGASVMQATPSLWRALVEEDPGAVAGLRVLAGGEALPESLAQTLAARAREVVNLYGPTETTIWSTAAPVEPGRPVTVGAPIANTRVHVLDAGLRPVPPGTAGELYIAGEGVARGYRGRPGLSAERFVADPFGPAGSRMYRTGDVVRWDSTGSLDYLGRSDFQVKVRGFRIELGEIEAALARRSGVGQAVATVRADGGADGAITGYVVAEPGAGALDGDTVRAGAAEHLPDYMVPSVVVVLEEFPLTANGKIDRAALPAPATAAREAVRRAPGTPQEEAVCAAIGEVLGTGSVGGGDDFFALGGHSLAAARVANLLRARLGSEVGVGDVFQAATPVGIAARITERAGDAAAARPALTARPRPARVPLAAEQRRLWLLESAGAATGGAYNVPWALRIRGPLDSAALEDALGDVLARHEVLRTRFPAGAGGEPQQRVVGVADLPRPLLEREAVPGVSEERLDRAACEPFDLAGGLPARFRLFVGDAEHVLLAVFHHIAVDEWSQEPFLRDLDAAYRARAAGGVPEWAPLPVSYGDYALWQRELLGSPEDPGSRASRQRGFWREALAGLPEEIPLPADRPRPRAASGSGGLVRFALPADVAADVERIAEQTRTTRFMVLRAAVAVLLYRMGAGPDVPLGTPAANRADEALHEAVGMFLNTLVLRTDLTGAPGFRTLLERVRDSDLAAFANAELPFDDVVEELNPVRATGRNPLFQVMVSHQRRPEGTDGLLGLRTRLDDRVIDTAKFDLEVVFIERPGAEELDAAVRYSADRFDRTTVADLTRRFTLLLRAALDDPDRPVAGLPLLGEGERERLLGEWGAGTAPRAVAERTLPELVARGAETGGGSALALVSDTTSVSRAEFDARVHRLARELIARGVGPESVVAVALPRSVELVVALHAVVCAGGAYLPVETDEPGERVAFVLEDARPALLLCRGADAADLPRVDGVETVALDAPETAARIAEHPAGPVSDADRRAPLRGGHPAYVLYTSGSTGRPKGVVVSHAAIVNRLAWMQGAYRLGTDDRVLLKTPVSFDVSVWELFWPFAAGASQVVAAPGGHRDPAYLAEAVTANGVTVCHFVPSMLRVFADAPGASACTSLRRVFASGEALGAGTAERFRALLPQAALANLYGPTEAAVDVTAFDAGAEEFSGAGVPIGRPVWNTGVYVLDERLAPVPAGVEGELYLSGAQLARGYANRPGLSAERFTADPFGAPGARMYRTGDVVRWDRAGRLVFVGRSDFQVKVRGMRIEPGEIAHALASRPDVADAAVLARPDAAGDTRLVGYVVPATPHGAGTGGLRTELAARLPAHMVPEALVAMDAFPLTANGKLDRAALPDPGPGTAGPGTGRAASGPREQLVCALYADLLGLEHVGADDGFFSLGGTSLAGARLVNALRTRLGAEVGVADLFDAPTPAELAARIAARQDPRPPLRPGAAAESDAAPPLSAAQRGMWAGAQVPGAEAAYNVAWVLRLGGGVDTEALRAAVADVTARHAVLRTAYPRSGAEPRQQVLDTPHTRDPLRVVRTGDADPDGLVAAAARRPFDLESEPAYRPVLFAADSGEHVLLNLFHHIAVDEWSQEPFLRDLDAAYRARCAGRAPEWAPLPVSYGDYALWQRELLGSPEDPQSRAARQRGFWREALAGLPEEIALPADRPRPAAPADAAGTVALAIPAGLMRALTRLARERGATPFVVLQSAVAVLLHRMGAGTDVPLGTPVADRPDEALHDAVGMFLNTLVLRTDLSGEPGFGGVVDRARTFAASAYANAELPFDRVVEALNPPRAAGRNPLFQVMVSHQRRPEPRAGLAAAQAAVDDAVAPPAARFDLEFEFIERPGDDGAEAAVRFSAERFDDATAHALGERLLRLLSAGTADPERPVAGLPLLGEGERERLLGEWGAGTAPRAVAERTLPELVARGAETGGGSALALVSDTTSVSRAEFDARVHRLARELIARGVGPESVVAVALPRSVELVVALHAVVCAGGAYLPVETEQPGERVAFVLEDARPALLLCRDADTADLPAEPAVPRLVLDAAATAPRLADRSAEPVSDADRAAALLPEHPAYVLYTSGSTGRPKGVVVAHAAIVNRLAWMQDAYGLERADRVLLKTPVSFDVSVWELFWPFAAGASQVVAAPGGHRDPAYLAGLIHEAGVTVCHFVPSMLRLFVEEPQAARCTSLRRVFASGEALGAGTARRVRAVLPRAAPANLYGPTEAAVDVTAFDAGAEEFSGAGVPIGRPVWNTGVYVLDGRLAPVPAGVEGELYLSGVQLARGYANRPGLSAERFVADPFGGPGARMYRTGDLVRWDAGGRLVFAGRSDFQVKVRGMRIEPGEIEHALTTAPGVAGAVVTADRTAAGADRLAGYVTPAGAAAPDPDALVRRLAARLPEHMVPAAITVLDAFPLTANGKLDRAALPAPDPGARTAAGREARGFREELLAGLFAELLGLEHVGADDGFFSLGGDSILAIRLVGNARAGGLELTPADVVTEQTPQRLALAAAPADAPGGTGTRHGPDDGTGDIEPTPVMHWLRERGGPIARYSQATVVHTPDGADTAGLTAALQAVLDTHAMLRARLRTAADGWRLHAAEPGAVTAADVLTRRDAAGLDAAGLARAAAEEADAAQGRLDPCAGAMVRAVWLDRGPGRPGRLLLVVHHLAVDGVSWHILRAGLAAAWRDASRGRPPAPPAPHTSYARWSRELRTEARSRHRTAELPAWREITAADGGTEEFGPCDPERDTAATLRRITVTLPAADTEALLTRVPEAFHTGIEDVLLSALALAAAEWRASRSGGTGGVLRLALESHGREQHLFGGTDVSGTVGWFTAVHPARLDVAGLDPARARTGGADAGDALKRVKEQLRTRPADGGIGYGLLRHLNSDTAAPLAADPEPPLLFNYLGRVAVAGEYEPWAVAPETGALPPGIDPRMPVRHPLELNVLTRDGAEGPELTATWAWPQRLLAETDVREFADAWFAQLGGLVAHTDSSGAGGHTPSDLSLTDLDQDEIEAFEAEWRLP</sequence>
<dbReference type="NCBIfam" id="TIGR01733">
    <property type="entry name" value="AA-adenyl-dom"/>
    <property type="match status" value="4"/>
</dbReference>
<dbReference type="Pfam" id="PF00668">
    <property type="entry name" value="Condensation"/>
    <property type="match status" value="5"/>
</dbReference>
<dbReference type="PROSITE" id="PS00012">
    <property type="entry name" value="PHOSPHOPANTETHEINE"/>
    <property type="match status" value="3"/>
</dbReference>
<feature type="region of interest" description="Disordered" evidence="6">
    <location>
        <begin position="78"/>
        <end position="100"/>
    </location>
</feature>
<evidence type="ECO:0000313" key="8">
    <source>
        <dbReference type="EMBL" id="MBB6001182.1"/>
    </source>
</evidence>
<feature type="region of interest" description="Disordered" evidence="6">
    <location>
        <begin position="3091"/>
        <end position="3112"/>
    </location>
</feature>
<gene>
    <name evidence="8" type="ORF">HNR25_005011</name>
</gene>
<evidence type="ECO:0000313" key="9">
    <source>
        <dbReference type="Proteomes" id="UP000578077"/>
    </source>
</evidence>
<organism evidence="8 9">
    <name type="scientific">Streptomonospora salina</name>
    <dbReference type="NCBI Taxonomy" id="104205"/>
    <lineage>
        <taxon>Bacteria</taxon>
        <taxon>Bacillati</taxon>
        <taxon>Actinomycetota</taxon>
        <taxon>Actinomycetes</taxon>
        <taxon>Streptosporangiales</taxon>
        <taxon>Nocardiopsidaceae</taxon>
        <taxon>Streptomonospora</taxon>
    </lineage>
</organism>
<dbReference type="InterPro" id="IPR020806">
    <property type="entry name" value="PKS_PP-bd"/>
</dbReference>
<feature type="region of interest" description="Disordered" evidence="6">
    <location>
        <begin position="4252"/>
        <end position="4275"/>
    </location>
</feature>
<evidence type="ECO:0000256" key="2">
    <source>
        <dbReference type="ARBA" id="ARBA00022450"/>
    </source>
</evidence>
<reference evidence="8 9" key="1">
    <citation type="submission" date="2020-08" db="EMBL/GenBank/DDBJ databases">
        <title>Sequencing the genomes of 1000 actinobacteria strains.</title>
        <authorList>
            <person name="Klenk H.-P."/>
        </authorList>
    </citation>
    <scope>NUCLEOTIDE SEQUENCE [LARGE SCALE GENOMIC DNA]</scope>
    <source>
        <strain evidence="8 9">DSM 44593</strain>
    </source>
</reference>
<dbReference type="Gene3D" id="3.40.50.980">
    <property type="match status" value="8"/>
</dbReference>
<dbReference type="RefSeq" id="WP_184640275.1">
    <property type="nucleotide sequence ID" value="NZ_JACHLY010000002.1"/>
</dbReference>
<dbReference type="GO" id="GO:0043041">
    <property type="term" value="P:amino acid activation for nonribosomal peptide biosynthetic process"/>
    <property type="evidence" value="ECO:0007669"/>
    <property type="project" value="TreeGrafter"/>
</dbReference>
<dbReference type="SUPFAM" id="SSF52777">
    <property type="entry name" value="CoA-dependent acyltransferases"/>
    <property type="match status" value="10"/>
</dbReference>
<name>A0A841EDG0_9ACTN</name>
<evidence type="ECO:0000256" key="6">
    <source>
        <dbReference type="SAM" id="MobiDB-lite"/>
    </source>
</evidence>
<dbReference type="Proteomes" id="UP000578077">
    <property type="component" value="Unassembled WGS sequence"/>
</dbReference>
<keyword evidence="2" id="KW-0596">Phosphopantetheine</keyword>
<evidence type="ECO:0000256" key="4">
    <source>
        <dbReference type="ARBA" id="ARBA00022737"/>
    </source>
</evidence>
<dbReference type="Gene3D" id="3.30.559.30">
    <property type="entry name" value="Nonribosomal peptide synthetase, condensation domain"/>
    <property type="match status" value="5"/>
</dbReference>
<dbReference type="FunFam" id="3.40.50.12780:FF:000012">
    <property type="entry name" value="Non-ribosomal peptide synthetase"/>
    <property type="match status" value="4"/>
</dbReference>
<dbReference type="InterPro" id="IPR023213">
    <property type="entry name" value="CAT-like_dom_sf"/>
</dbReference>
<dbReference type="GO" id="GO:0009239">
    <property type="term" value="P:enterobactin biosynthetic process"/>
    <property type="evidence" value="ECO:0007669"/>
    <property type="project" value="TreeGrafter"/>
</dbReference>
<dbReference type="PROSITE" id="PS00455">
    <property type="entry name" value="AMP_BINDING"/>
    <property type="match status" value="4"/>
</dbReference>
<feature type="compositionally biased region" description="Basic and acidic residues" evidence="6">
    <location>
        <begin position="78"/>
        <end position="87"/>
    </location>
</feature>
<dbReference type="GO" id="GO:0009366">
    <property type="term" value="C:enterobactin synthetase complex"/>
    <property type="evidence" value="ECO:0007669"/>
    <property type="project" value="TreeGrafter"/>
</dbReference>
<feature type="domain" description="Carrier" evidence="7">
    <location>
        <begin position="4183"/>
        <end position="4257"/>
    </location>
</feature>
<dbReference type="PANTHER" id="PTHR45527">
    <property type="entry name" value="NONRIBOSOMAL PEPTIDE SYNTHETASE"/>
    <property type="match status" value="1"/>
</dbReference>
<feature type="domain" description="Carrier" evidence="7">
    <location>
        <begin position="2035"/>
        <end position="2110"/>
    </location>
</feature>
<dbReference type="Gene3D" id="3.30.559.10">
    <property type="entry name" value="Chloramphenicol acetyltransferase-like domain"/>
    <property type="match status" value="5"/>
</dbReference>
<dbReference type="NCBIfam" id="TIGR01720">
    <property type="entry name" value="NRPS-para261"/>
    <property type="match status" value="1"/>
</dbReference>
<dbReference type="SMART" id="SM00823">
    <property type="entry name" value="PKS_PP"/>
    <property type="match status" value="4"/>
</dbReference>
<feature type="domain" description="Carrier" evidence="7">
    <location>
        <begin position="982"/>
        <end position="1057"/>
    </location>
</feature>
<dbReference type="InterPro" id="IPR000873">
    <property type="entry name" value="AMP-dep_synth/lig_dom"/>
</dbReference>